<reference evidence="3" key="1">
    <citation type="journal article" date="2023" name="Commun. Biol.">
        <title>Genome analysis of Parmales, the sister group of diatoms, reveals the evolutionary specialization of diatoms from phago-mixotrophs to photoautotrophs.</title>
        <authorList>
            <person name="Ban H."/>
            <person name="Sato S."/>
            <person name="Yoshikawa S."/>
            <person name="Yamada K."/>
            <person name="Nakamura Y."/>
            <person name="Ichinomiya M."/>
            <person name="Sato N."/>
            <person name="Blanc-Mathieu R."/>
            <person name="Endo H."/>
            <person name="Kuwata A."/>
            <person name="Ogata H."/>
        </authorList>
    </citation>
    <scope>NUCLEOTIDE SEQUENCE [LARGE SCALE GENOMIC DNA]</scope>
    <source>
        <strain evidence="3">NIES 3700</strain>
    </source>
</reference>
<proteinExistence type="predicted"/>
<dbReference type="OrthoDB" id="66726at2759"/>
<dbReference type="AlphaFoldDB" id="A0A9W7CBZ8"/>
<organism evidence="2 3">
    <name type="scientific">Triparma laevis f. longispina</name>
    <dbReference type="NCBI Taxonomy" id="1714387"/>
    <lineage>
        <taxon>Eukaryota</taxon>
        <taxon>Sar</taxon>
        <taxon>Stramenopiles</taxon>
        <taxon>Ochrophyta</taxon>
        <taxon>Bolidophyceae</taxon>
        <taxon>Parmales</taxon>
        <taxon>Triparmaceae</taxon>
        <taxon>Triparma</taxon>
    </lineage>
</organism>
<name>A0A9W7CBZ8_9STRA</name>
<comment type="caution">
    <text evidence="2">The sequence shown here is derived from an EMBL/GenBank/DDBJ whole genome shotgun (WGS) entry which is preliminary data.</text>
</comment>
<accession>A0A9W7CBZ8</accession>
<gene>
    <name evidence="2" type="ORF">TrLO_g8762</name>
</gene>
<protein>
    <recommendedName>
        <fullName evidence="4">RING-type domain-containing protein</fullName>
    </recommendedName>
</protein>
<dbReference type="Gene3D" id="3.30.40.10">
    <property type="entry name" value="Zinc/RING finger domain, C3HC4 (zinc finger)"/>
    <property type="match status" value="1"/>
</dbReference>
<dbReference type="Pfam" id="PF13920">
    <property type="entry name" value="zf-C3HC4_3"/>
    <property type="match status" value="1"/>
</dbReference>
<evidence type="ECO:0008006" key="4">
    <source>
        <dbReference type="Google" id="ProtNLM"/>
    </source>
</evidence>
<evidence type="ECO:0000313" key="2">
    <source>
        <dbReference type="EMBL" id="GMI02955.1"/>
    </source>
</evidence>
<sequence>MSEELSSDERENGSVDSGSSADYYEELRPCGHLTTCKKCTEELMHRKEPCPLCRKSFARFDIGKWQSSIGEHGLWPASLNNLTQLASGEGFNEYFQNMFNGDEASYSRWKEVFGMFEIVGGEKGVSLEQQVLMITKRRGALSRSS</sequence>
<keyword evidence="3" id="KW-1185">Reference proteome</keyword>
<evidence type="ECO:0000313" key="3">
    <source>
        <dbReference type="Proteomes" id="UP001165122"/>
    </source>
</evidence>
<dbReference type="Proteomes" id="UP001165122">
    <property type="component" value="Unassembled WGS sequence"/>
</dbReference>
<dbReference type="InterPro" id="IPR013083">
    <property type="entry name" value="Znf_RING/FYVE/PHD"/>
</dbReference>
<evidence type="ECO:0000256" key="1">
    <source>
        <dbReference type="SAM" id="MobiDB-lite"/>
    </source>
</evidence>
<dbReference type="EMBL" id="BRXW01000051">
    <property type="protein sequence ID" value="GMI02955.1"/>
    <property type="molecule type" value="Genomic_DNA"/>
</dbReference>
<feature type="region of interest" description="Disordered" evidence="1">
    <location>
        <begin position="1"/>
        <end position="20"/>
    </location>
</feature>
<dbReference type="SUPFAM" id="SSF57850">
    <property type="entry name" value="RING/U-box"/>
    <property type="match status" value="1"/>
</dbReference>